<keyword evidence="2" id="KW-1185">Reference proteome</keyword>
<sequence length="480" mass="51528">MLSTTGRGNGLDMGFSDPANQNYFPVGFRMSESYDMSSVNGVLSGKNTNGGWSNGANSQNPWSLESGGLLNPWISYWVEPGYLVGGNFGITKLWVRLDDLLHSTWFNVYAGQSSVDSPFSSHRSVSIGTASPYTMYDYQPGTAEVVTNSGAQNAGFSFANPIGAYFDGDRFQMGQSVTSIRYFGYQFENGCGTRRSFSLNPCETRLDVSFMPNSSLYSSSNSPGVSGSSASQDPLSPSTYSLNIAENNGFSYFVHLTQSFGGWGATSGERIGLFSYVGEGSSMGSVGGNAPSTIFNREGVDISLNPIPRGGLNLFGAWEIVRDPAGMIQSNPDFMGSSIPASGLSYMTWFVEADWQPNFGGMFSSDGTGSNMISVIYNQLDMIEQPVFSGGNQIALPGNFNDVLSFTILDRYGLWQSERTAVSLYAQYQWLFDAGVSGLLSGFASNGAQMSGNRQVSSYPGALFGNVTASNFSIGVDFAY</sequence>
<organism evidence="1 2">
    <name type="scientific">Leptospirillum ferrooxidans (strain C2-3)</name>
    <dbReference type="NCBI Taxonomy" id="1162668"/>
    <lineage>
        <taxon>Bacteria</taxon>
        <taxon>Pseudomonadati</taxon>
        <taxon>Nitrospirota</taxon>
        <taxon>Nitrospiria</taxon>
        <taxon>Nitrospirales</taxon>
        <taxon>Nitrospiraceae</taxon>
        <taxon>Leptospirillum</taxon>
    </lineage>
</organism>
<name>I0ILE6_LEPFC</name>
<dbReference type="KEGG" id="lfc:LFE_0374"/>
<reference evidence="2" key="2">
    <citation type="submission" date="2012-03" db="EMBL/GenBank/DDBJ databases">
        <title>The complete genome sequence of the pioneer microbe on fresh volcanic deposit, Leptospirillum ferrooxidans strain C2-3.</title>
        <authorList>
            <person name="Fujimura R."/>
            <person name="Sato Y."/>
            <person name="Nishizawa T."/>
            <person name="Nanba K."/>
            <person name="Oshima K."/>
            <person name="Hattori M."/>
            <person name="Kamijo T."/>
            <person name="Ohta H."/>
        </authorList>
    </citation>
    <scope>NUCLEOTIDE SEQUENCE [LARGE SCALE GENOMIC DNA]</scope>
    <source>
        <strain evidence="2">C2-3</strain>
    </source>
</reference>
<dbReference type="AlphaFoldDB" id="I0ILE6"/>
<dbReference type="HOGENOM" id="CLU_547253_0_0_0"/>
<dbReference type="Proteomes" id="UP000007382">
    <property type="component" value="Chromosome"/>
</dbReference>
<dbReference type="PATRIC" id="fig|1162668.3.peg.438"/>
<protein>
    <submittedName>
        <fullName evidence="1">Putative cytochrome 572</fullName>
    </submittedName>
</protein>
<accession>I0ILE6</accession>
<gene>
    <name evidence="1" type="ordered locus">LFE_0374</name>
</gene>
<dbReference type="OrthoDB" id="9811719at2"/>
<reference evidence="1 2" key="1">
    <citation type="journal article" date="2012" name="J. Bacteriol.">
        <title>Complete Genome Sequence of Leptospirillum ferrooxidans Strain C2-3, Isolated from a Fresh Volcanic Ash Deposit on the Island of Miyake, Japan.</title>
        <authorList>
            <person name="Fujimura R."/>
            <person name="Sato Y."/>
            <person name="Nishizawa T."/>
            <person name="Oshima K."/>
            <person name="Kim S.-W."/>
            <person name="Hattori M."/>
            <person name="Kamijo T."/>
            <person name="Ohta H."/>
        </authorList>
    </citation>
    <scope>NUCLEOTIDE SEQUENCE [LARGE SCALE GENOMIC DNA]</scope>
    <source>
        <strain evidence="1 2">C2-3</strain>
    </source>
</reference>
<dbReference type="eggNOG" id="ENOG5030HKR">
    <property type="taxonomic scope" value="Bacteria"/>
</dbReference>
<proteinExistence type="predicted"/>
<dbReference type="EMBL" id="AP012342">
    <property type="protein sequence ID" value="BAM06095.1"/>
    <property type="molecule type" value="Genomic_DNA"/>
</dbReference>
<dbReference type="STRING" id="1162668.LFE_0374"/>
<evidence type="ECO:0000313" key="2">
    <source>
        <dbReference type="Proteomes" id="UP000007382"/>
    </source>
</evidence>
<evidence type="ECO:0000313" key="1">
    <source>
        <dbReference type="EMBL" id="BAM06095.1"/>
    </source>
</evidence>